<dbReference type="EC" id="2.7.13.3" evidence="3"/>
<dbReference type="GO" id="GO:0000155">
    <property type="term" value="F:phosphorelay sensor kinase activity"/>
    <property type="evidence" value="ECO:0007669"/>
    <property type="project" value="InterPro"/>
</dbReference>
<keyword evidence="5" id="KW-0597">Phosphoprotein</keyword>
<dbReference type="OrthoDB" id="9809348at2"/>
<dbReference type="SUPFAM" id="SSF103190">
    <property type="entry name" value="Sensory domain-like"/>
    <property type="match status" value="1"/>
</dbReference>
<dbReference type="PANTHER" id="PTHR34220:SF7">
    <property type="entry name" value="SENSOR HISTIDINE KINASE YPDA"/>
    <property type="match status" value="1"/>
</dbReference>
<dbReference type="Pfam" id="PF02518">
    <property type="entry name" value="HATPase_c"/>
    <property type="match status" value="1"/>
</dbReference>
<evidence type="ECO:0000256" key="2">
    <source>
        <dbReference type="ARBA" id="ARBA00004651"/>
    </source>
</evidence>
<comment type="catalytic activity">
    <reaction evidence="1">
        <text>ATP + protein L-histidine = ADP + protein N-phospho-L-histidine.</text>
        <dbReference type="EC" id="2.7.13.3"/>
    </reaction>
</comment>
<name>A0A084JKX4_9FIRM</name>
<dbReference type="STRING" id="29354.IO98_12970"/>
<comment type="caution">
    <text evidence="16">The sequence shown here is derived from an EMBL/GenBank/DDBJ whole genome shotgun (WGS) entry which is preliminary data.</text>
</comment>
<dbReference type="Pfam" id="PF02743">
    <property type="entry name" value="dCache_1"/>
    <property type="match status" value="1"/>
</dbReference>
<feature type="domain" description="HAMP" evidence="15">
    <location>
        <begin position="315"/>
        <end position="368"/>
    </location>
</feature>
<sequence>MLRKIRFKSIRTSMIIYFSCLVLLIVTAFMFFSIKYTKENLMENSEENSRRLIEQVNLSIENYVDHMENISHVVVSNRDMREYLFGDDETGVWPHLKEEFQTILQVRKDIYNIAILGNNGRYFINGGNRAMNTRAQLEKKEWYREAKEAGSEIVISSSHVQNLVKGDYKWVVTLSRGIQNPKTQQVEGLFILDLNYDVINDLCESIHLGNKGYVYIVDQKGEIVYHPQQQLILSGVKNELLKEVLNQKTGISYKDENGENKIYTTFRSGKTGWTIVGVVYTSELVKREQDMRAMYIGMALALIVLAGVIAIFLSDSITKPIKQLQAGMKKVQEGRFQPVYIDAGGDNEIASLNRSFNRMTEHIDELMKRNMAEQVEKRKSELKALQSQINPHFLYNTLDSIIWMIETDDAQQAIKMTSILARFFRQAIGNSDVFVTISQELEYTKNYLLIQQMRYRDKVTFDIQVNPDILECHIIKLIMQPLVENALYHGLKYKEGCGHIWITGYRLENKVILKVMDDGIGMDTETLQKLFRNKNKTGGKHNGVGLGNIQNRLKLYYGEEYGIQVDSEREIGTAITIEIPFLLPERKEDTDEKA</sequence>
<evidence type="ECO:0000256" key="3">
    <source>
        <dbReference type="ARBA" id="ARBA00012438"/>
    </source>
</evidence>
<gene>
    <name evidence="16" type="ORF">IO98_12970</name>
</gene>
<dbReference type="InterPro" id="IPR050640">
    <property type="entry name" value="Bact_2-comp_sensor_kinase"/>
</dbReference>
<dbReference type="GO" id="GO:0005886">
    <property type="term" value="C:plasma membrane"/>
    <property type="evidence" value="ECO:0007669"/>
    <property type="project" value="UniProtKB-SubCell"/>
</dbReference>
<dbReference type="PANTHER" id="PTHR34220">
    <property type="entry name" value="SENSOR HISTIDINE KINASE YPDA"/>
    <property type="match status" value="1"/>
</dbReference>
<dbReference type="PROSITE" id="PS50885">
    <property type="entry name" value="HAMP"/>
    <property type="match status" value="1"/>
</dbReference>
<dbReference type="PROSITE" id="PS50109">
    <property type="entry name" value="HIS_KIN"/>
    <property type="match status" value="1"/>
</dbReference>
<protein>
    <recommendedName>
        <fullName evidence="3">histidine kinase</fullName>
        <ecNumber evidence="3">2.7.13.3</ecNumber>
    </recommendedName>
</protein>
<keyword evidence="7 13" id="KW-0812">Transmembrane</keyword>
<evidence type="ECO:0000256" key="13">
    <source>
        <dbReference type="SAM" id="Phobius"/>
    </source>
</evidence>
<dbReference type="SMART" id="SM00387">
    <property type="entry name" value="HATPase_c"/>
    <property type="match status" value="1"/>
</dbReference>
<feature type="coiled-coil region" evidence="12">
    <location>
        <begin position="349"/>
        <end position="388"/>
    </location>
</feature>
<feature type="transmembrane region" description="Helical" evidence="13">
    <location>
        <begin position="293"/>
        <end position="313"/>
    </location>
</feature>
<dbReference type="InterPro" id="IPR010559">
    <property type="entry name" value="Sig_transdc_His_kin_internal"/>
</dbReference>
<dbReference type="InterPro" id="IPR036890">
    <property type="entry name" value="HATPase_C_sf"/>
</dbReference>
<dbReference type="InterPro" id="IPR029151">
    <property type="entry name" value="Sensor-like_sf"/>
</dbReference>
<evidence type="ECO:0000256" key="1">
    <source>
        <dbReference type="ARBA" id="ARBA00000085"/>
    </source>
</evidence>
<evidence type="ECO:0000256" key="6">
    <source>
        <dbReference type="ARBA" id="ARBA00022679"/>
    </source>
</evidence>
<dbReference type="EMBL" id="JPME01000015">
    <property type="protein sequence ID" value="KEZ89608.1"/>
    <property type="molecule type" value="Genomic_DNA"/>
</dbReference>
<proteinExistence type="predicted"/>
<dbReference type="SMART" id="SM00304">
    <property type="entry name" value="HAMP"/>
    <property type="match status" value="1"/>
</dbReference>
<keyword evidence="12" id="KW-0175">Coiled coil</keyword>
<dbReference type="InterPro" id="IPR005467">
    <property type="entry name" value="His_kinase_dom"/>
</dbReference>
<evidence type="ECO:0000256" key="4">
    <source>
        <dbReference type="ARBA" id="ARBA00022475"/>
    </source>
</evidence>
<evidence type="ECO:0000256" key="9">
    <source>
        <dbReference type="ARBA" id="ARBA00022989"/>
    </source>
</evidence>
<dbReference type="CDD" id="cd12912">
    <property type="entry name" value="PDC2_MCP_like"/>
    <property type="match status" value="1"/>
</dbReference>
<dbReference type="Gene3D" id="6.10.340.10">
    <property type="match status" value="1"/>
</dbReference>
<dbReference type="SUPFAM" id="SSF55874">
    <property type="entry name" value="ATPase domain of HSP90 chaperone/DNA topoisomerase II/histidine kinase"/>
    <property type="match status" value="1"/>
</dbReference>
<dbReference type="InterPro" id="IPR003660">
    <property type="entry name" value="HAMP_dom"/>
</dbReference>
<keyword evidence="4" id="KW-1003">Cell membrane</keyword>
<dbReference type="Gene3D" id="3.30.450.20">
    <property type="entry name" value="PAS domain"/>
    <property type="match status" value="2"/>
</dbReference>
<dbReference type="RefSeq" id="WP_038281576.1">
    <property type="nucleotide sequence ID" value="NZ_JPME01000015.1"/>
</dbReference>
<feature type="domain" description="Histidine kinase" evidence="14">
    <location>
        <begin position="479"/>
        <end position="583"/>
    </location>
</feature>
<keyword evidence="10" id="KW-0902">Two-component regulatory system</keyword>
<evidence type="ECO:0000313" key="17">
    <source>
        <dbReference type="Proteomes" id="UP000028525"/>
    </source>
</evidence>
<accession>A0A084JKX4</accession>
<dbReference type="InterPro" id="IPR033479">
    <property type="entry name" value="dCache_1"/>
</dbReference>
<organism evidence="16 17">
    <name type="scientific">Lacrimispora celerecrescens</name>
    <dbReference type="NCBI Taxonomy" id="29354"/>
    <lineage>
        <taxon>Bacteria</taxon>
        <taxon>Bacillati</taxon>
        <taxon>Bacillota</taxon>
        <taxon>Clostridia</taxon>
        <taxon>Lachnospirales</taxon>
        <taxon>Lachnospiraceae</taxon>
        <taxon>Lacrimispora</taxon>
    </lineage>
</organism>
<dbReference type="Pfam" id="PF00672">
    <property type="entry name" value="HAMP"/>
    <property type="match status" value="1"/>
</dbReference>
<keyword evidence="6" id="KW-0808">Transferase</keyword>
<comment type="subcellular location">
    <subcellularLocation>
        <location evidence="2">Cell membrane</location>
        <topology evidence="2">Multi-pass membrane protein</topology>
    </subcellularLocation>
</comment>
<dbReference type="InterPro" id="IPR003594">
    <property type="entry name" value="HATPase_dom"/>
</dbReference>
<dbReference type="Gene3D" id="3.30.565.10">
    <property type="entry name" value="Histidine kinase-like ATPase, C-terminal domain"/>
    <property type="match status" value="1"/>
</dbReference>
<dbReference type="AlphaFoldDB" id="A0A084JKX4"/>
<keyword evidence="11 13" id="KW-0472">Membrane</keyword>
<feature type="transmembrane region" description="Helical" evidence="13">
    <location>
        <begin position="12"/>
        <end position="34"/>
    </location>
</feature>
<dbReference type="CDD" id="cd06225">
    <property type="entry name" value="HAMP"/>
    <property type="match status" value="1"/>
</dbReference>
<dbReference type="Pfam" id="PF06580">
    <property type="entry name" value="His_kinase"/>
    <property type="match status" value="1"/>
</dbReference>
<dbReference type="Proteomes" id="UP000028525">
    <property type="component" value="Unassembled WGS sequence"/>
</dbReference>
<dbReference type="SUPFAM" id="SSF158472">
    <property type="entry name" value="HAMP domain-like"/>
    <property type="match status" value="1"/>
</dbReference>
<evidence type="ECO:0000259" key="15">
    <source>
        <dbReference type="PROSITE" id="PS50885"/>
    </source>
</evidence>
<keyword evidence="9 13" id="KW-1133">Transmembrane helix</keyword>
<evidence type="ECO:0000259" key="14">
    <source>
        <dbReference type="PROSITE" id="PS50109"/>
    </source>
</evidence>
<reference evidence="16 17" key="1">
    <citation type="submission" date="2014-07" db="EMBL/GenBank/DDBJ databases">
        <title>Draft genome of Clostridium celerecrescens 152B isolated from sediments associated with methane hydrate from Krishna Godavari basin.</title>
        <authorList>
            <person name="Honkalas V.S."/>
            <person name="Dabir A.P."/>
            <person name="Arora P."/>
            <person name="Dhakephalkar P.K."/>
        </authorList>
    </citation>
    <scope>NUCLEOTIDE SEQUENCE [LARGE SCALE GENOMIC DNA]</scope>
    <source>
        <strain evidence="16 17">152B</strain>
    </source>
</reference>
<evidence type="ECO:0000256" key="5">
    <source>
        <dbReference type="ARBA" id="ARBA00022553"/>
    </source>
</evidence>
<keyword evidence="8" id="KW-0418">Kinase</keyword>
<evidence type="ECO:0000256" key="12">
    <source>
        <dbReference type="SAM" id="Coils"/>
    </source>
</evidence>
<evidence type="ECO:0000256" key="11">
    <source>
        <dbReference type="ARBA" id="ARBA00023136"/>
    </source>
</evidence>
<evidence type="ECO:0000256" key="7">
    <source>
        <dbReference type="ARBA" id="ARBA00022692"/>
    </source>
</evidence>
<evidence type="ECO:0000256" key="10">
    <source>
        <dbReference type="ARBA" id="ARBA00023012"/>
    </source>
</evidence>
<evidence type="ECO:0000313" key="16">
    <source>
        <dbReference type="EMBL" id="KEZ89608.1"/>
    </source>
</evidence>
<dbReference type="CDD" id="cd18773">
    <property type="entry name" value="PDC1_HK_sensor"/>
    <property type="match status" value="1"/>
</dbReference>
<keyword evidence="17" id="KW-1185">Reference proteome</keyword>
<evidence type="ECO:0000256" key="8">
    <source>
        <dbReference type="ARBA" id="ARBA00022777"/>
    </source>
</evidence>